<dbReference type="Proteomes" id="UP000702964">
    <property type="component" value="Unassembled WGS sequence"/>
</dbReference>
<dbReference type="PANTHER" id="PTHR33407:SF9">
    <property type="entry name" value="PECTATE LYASE F-RELATED"/>
    <property type="match status" value="1"/>
</dbReference>
<evidence type="ECO:0000256" key="2">
    <source>
        <dbReference type="ARBA" id="ARBA00001913"/>
    </source>
</evidence>
<dbReference type="GO" id="GO:0030570">
    <property type="term" value="F:pectate lyase activity"/>
    <property type="evidence" value="ECO:0007669"/>
    <property type="project" value="UniProtKB-EC"/>
</dbReference>
<evidence type="ECO:0000256" key="5">
    <source>
        <dbReference type="ARBA" id="ARBA00022525"/>
    </source>
</evidence>
<sequence>MTKSFAPLAASVALLIAAVSAASVPDGTWPTSTGTVTYTEPYTIKAGEVFD</sequence>
<dbReference type="InterPro" id="IPR004898">
    <property type="entry name" value="Pectate_lyase_PlyH/PlyE-like"/>
</dbReference>
<dbReference type="GO" id="GO:0045490">
    <property type="term" value="P:pectin catabolic process"/>
    <property type="evidence" value="ECO:0007669"/>
    <property type="project" value="TreeGrafter"/>
</dbReference>
<comment type="catalytic activity">
    <reaction evidence="1">
        <text>Eliminative cleavage of (1-&gt;4)-alpha-D-galacturonan to give oligosaccharides with 4-deoxy-alpha-D-galact-4-enuronosyl groups at their non-reducing ends.</text>
        <dbReference type="EC" id="4.2.2.2"/>
    </reaction>
</comment>
<feature type="non-terminal residue" evidence="11">
    <location>
        <position position="51"/>
    </location>
</feature>
<feature type="chain" id="PRO_5035271381" description="Probable pectate lyase F" evidence="10">
    <location>
        <begin position="22"/>
        <end position="51"/>
    </location>
</feature>
<protein>
    <recommendedName>
        <fullName evidence="9">Probable pectate lyase F</fullName>
        <ecNumber evidence="4">4.2.2.2</ecNumber>
    </recommendedName>
</protein>
<reference evidence="11" key="1">
    <citation type="journal article" date="2015" name="Genom Data">
        <title>Draft genome sequences of Phytophthora kernoviae and Phytophthora ramorum lineage EU2 from Scotland.</title>
        <authorList>
            <person name="Sambles C."/>
            <person name="Schlenzig A."/>
            <person name="O'Neill P."/>
            <person name="Grant M."/>
            <person name="Studholme D.J."/>
        </authorList>
    </citation>
    <scope>NUCLEOTIDE SEQUENCE</scope>
    <source>
        <strain evidence="11">00238/432</strain>
    </source>
</reference>
<name>A0A8J4W7S1_9STRA</name>
<evidence type="ECO:0000313" key="11">
    <source>
        <dbReference type="EMBL" id="KAF4314706.1"/>
    </source>
</evidence>
<comment type="cofactor">
    <cofactor evidence="2">
        <name>Ca(2+)</name>
        <dbReference type="ChEBI" id="CHEBI:29108"/>
    </cofactor>
</comment>
<accession>A0A8J4W7S1</accession>
<comment type="caution">
    <text evidence="11">The sequence shown here is derived from an EMBL/GenBank/DDBJ whole genome shotgun (WGS) entry which is preliminary data.</text>
</comment>
<dbReference type="AlphaFoldDB" id="A0A8J4W7S1"/>
<evidence type="ECO:0000256" key="9">
    <source>
        <dbReference type="ARBA" id="ARBA00039895"/>
    </source>
</evidence>
<keyword evidence="5" id="KW-0964">Secreted</keyword>
<feature type="signal peptide" evidence="10">
    <location>
        <begin position="1"/>
        <end position="21"/>
    </location>
</feature>
<reference evidence="11" key="2">
    <citation type="submission" date="2020-02" db="EMBL/GenBank/DDBJ databases">
        <authorList>
            <person name="Studholme D.J."/>
        </authorList>
    </citation>
    <scope>NUCLEOTIDE SEQUENCE</scope>
    <source>
        <strain evidence="11">00238/432</strain>
    </source>
</reference>
<keyword evidence="8" id="KW-0456">Lyase</keyword>
<keyword evidence="6 10" id="KW-0732">Signal</keyword>
<evidence type="ECO:0000256" key="7">
    <source>
        <dbReference type="ARBA" id="ARBA00022837"/>
    </source>
</evidence>
<gene>
    <name evidence="11" type="ORF">G195_011565</name>
</gene>
<comment type="subcellular location">
    <subcellularLocation>
        <location evidence="3">Secreted</location>
    </subcellularLocation>
</comment>
<dbReference type="GO" id="GO:0005576">
    <property type="term" value="C:extracellular region"/>
    <property type="evidence" value="ECO:0007669"/>
    <property type="project" value="UniProtKB-SubCell"/>
</dbReference>
<evidence type="ECO:0000256" key="10">
    <source>
        <dbReference type="SAM" id="SignalP"/>
    </source>
</evidence>
<evidence type="ECO:0000256" key="8">
    <source>
        <dbReference type="ARBA" id="ARBA00023239"/>
    </source>
</evidence>
<evidence type="ECO:0000256" key="6">
    <source>
        <dbReference type="ARBA" id="ARBA00022729"/>
    </source>
</evidence>
<dbReference type="PANTHER" id="PTHR33407">
    <property type="entry name" value="PECTATE LYASE F-RELATED"/>
    <property type="match status" value="1"/>
</dbReference>
<keyword evidence="7" id="KW-0106">Calcium</keyword>
<organism evidence="11 12">
    <name type="scientific">Phytophthora kernoviae 00238/432</name>
    <dbReference type="NCBI Taxonomy" id="1284355"/>
    <lineage>
        <taxon>Eukaryota</taxon>
        <taxon>Sar</taxon>
        <taxon>Stramenopiles</taxon>
        <taxon>Oomycota</taxon>
        <taxon>Peronosporomycetes</taxon>
        <taxon>Peronosporales</taxon>
        <taxon>Peronosporaceae</taxon>
        <taxon>Phytophthora</taxon>
    </lineage>
</organism>
<evidence type="ECO:0000256" key="1">
    <source>
        <dbReference type="ARBA" id="ARBA00000695"/>
    </source>
</evidence>
<evidence type="ECO:0000256" key="4">
    <source>
        <dbReference type="ARBA" id="ARBA00012272"/>
    </source>
</evidence>
<evidence type="ECO:0000313" key="12">
    <source>
        <dbReference type="Proteomes" id="UP000702964"/>
    </source>
</evidence>
<dbReference type="EC" id="4.2.2.2" evidence="4"/>
<dbReference type="EMBL" id="AOFI03001589">
    <property type="protein sequence ID" value="KAF4314706.1"/>
    <property type="molecule type" value="Genomic_DNA"/>
</dbReference>
<proteinExistence type="predicted"/>
<evidence type="ECO:0000256" key="3">
    <source>
        <dbReference type="ARBA" id="ARBA00004613"/>
    </source>
</evidence>